<keyword evidence="4 6" id="KW-1133">Transmembrane helix</keyword>
<sequence length="207" mass="21769">VTPEAWVALATVFSLGAMSPGPSLAVVLRNTMVGGRRQGVLCGIGHGIGFGIYAFLAAAGIATALTLHESTETILKWGGIFLLLFLGVKFLKASMGEPYESSNEDSHGPSGRAGFAQGFAISLANPKIAAWILALYAPFIEADISTETLFGMGLLGMTIDGTWYVTVATVLTRGDGVSKLRSQARRIDAAMSLLMFIFAGLLFSGYL</sequence>
<dbReference type="PANTHER" id="PTHR30086:SF16">
    <property type="entry name" value="AMINO ACID EFFLUX PERMEASE RHTB FAMILY"/>
    <property type="match status" value="1"/>
</dbReference>
<keyword evidence="2" id="KW-1003">Cell membrane</keyword>
<accession>A0A382BHP8</accession>
<gene>
    <name evidence="7" type="ORF">METZ01_LOCUS165656</name>
</gene>
<evidence type="ECO:0000256" key="1">
    <source>
        <dbReference type="ARBA" id="ARBA00004651"/>
    </source>
</evidence>
<name>A0A382BHP8_9ZZZZ</name>
<reference evidence="7" key="1">
    <citation type="submission" date="2018-05" db="EMBL/GenBank/DDBJ databases">
        <authorList>
            <person name="Lanie J.A."/>
            <person name="Ng W.-L."/>
            <person name="Kazmierczak K.M."/>
            <person name="Andrzejewski T.M."/>
            <person name="Davidsen T.M."/>
            <person name="Wayne K.J."/>
            <person name="Tettelin H."/>
            <person name="Glass J.I."/>
            <person name="Rusch D."/>
            <person name="Podicherti R."/>
            <person name="Tsui H.-C.T."/>
            <person name="Winkler M.E."/>
        </authorList>
    </citation>
    <scope>NUCLEOTIDE SEQUENCE</scope>
</reference>
<dbReference type="GO" id="GO:0005886">
    <property type="term" value="C:plasma membrane"/>
    <property type="evidence" value="ECO:0007669"/>
    <property type="project" value="UniProtKB-SubCell"/>
</dbReference>
<feature type="transmembrane region" description="Helical" evidence="6">
    <location>
        <begin position="40"/>
        <end position="62"/>
    </location>
</feature>
<proteinExistence type="predicted"/>
<evidence type="ECO:0000313" key="7">
    <source>
        <dbReference type="EMBL" id="SVB12802.1"/>
    </source>
</evidence>
<organism evidence="7">
    <name type="scientific">marine metagenome</name>
    <dbReference type="NCBI Taxonomy" id="408172"/>
    <lineage>
        <taxon>unclassified sequences</taxon>
        <taxon>metagenomes</taxon>
        <taxon>ecological metagenomes</taxon>
    </lineage>
</organism>
<keyword evidence="5 6" id="KW-0472">Membrane</keyword>
<feature type="transmembrane region" description="Helical" evidence="6">
    <location>
        <begin position="6"/>
        <end position="28"/>
    </location>
</feature>
<dbReference type="EMBL" id="UINC01029678">
    <property type="protein sequence ID" value="SVB12802.1"/>
    <property type="molecule type" value="Genomic_DNA"/>
</dbReference>
<evidence type="ECO:0000256" key="6">
    <source>
        <dbReference type="SAM" id="Phobius"/>
    </source>
</evidence>
<protein>
    <recommendedName>
        <fullName evidence="8">Lysine transporter LysE</fullName>
    </recommendedName>
</protein>
<dbReference type="GO" id="GO:0015171">
    <property type="term" value="F:amino acid transmembrane transporter activity"/>
    <property type="evidence" value="ECO:0007669"/>
    <property type="project" value="TreeGrafter"/>
</dbReference>
<dbReference type="PANTHER" id="PTHR30086">
    <property type="entry name" value="ARGININE EXPORTER PROTEIN ARGO"/>
    <property type="match status" value="1"/>
</dbReference>
<evidence type="ECO:0000256" key="5">
    <source>
        <dbReference type="ARBA" id="ARBA00023136"/>
    </source>
</evidence>
<dbReference type="Pfam" id="PF01810">
    <property type="entry name" value="LysE"/>
    <property type="match status" value="1"/>
</dbReference>
<evidence type="ECO:0008006" key="8">
    <source>
        <dbReference type="Google" id="ProtNLM"/>
    </source>
</evidence>
<feature type="non-terminal residue" evidence="7">
    <location>
        <position position="1"/>
    </location>
</feature>
<feature type="transmembrane region" description="Helical" evidence="6">
    <location>
        <begin position="189"/>
        <end position="206"/>
    </location>
</feature>
<evidence type="ECO:0000256" key="3">
    <source>
        <dbReference type="ARBA" id="ARBA00022692"/>
    </source>
</evidence>
<dbReference type="AlphaFoldDB" id="A0A382BHP8"/>
<evidence type="ECO:0000256" key="2">
    <source>
        <dbReference type="ARBA" id="ARBA00022475"/>
    </source>
</evidence>
<dbReference type="InterPro" id="IPR001123">
    <property type="entry name" value="LeuE-type"/>
</dbReference>
<comment type="subcellular location">
    <subcellularLocation>
        <location evidence="1">Cell membrane</location>
        <topology evidence="1">Multi-pass membrane protein</topology>
    </subcellularLocation>
</comment>
<keyword evidence="3 6" id="KW-0812">Transmembrane</keyword>
<evidence type="ECO:0000256" key="4">
    <source>
        <dbReference type="ARBA" id="ARBA00022989"/>
    </source>
</evidence>